<comment type="caution">
    <text evidence="2">The sequence shown here is derived from an EMBL/GenBank/DDBJ whole genome shotgun (WGS) entry which is preliminary data.</text>
</comment>
<feature type="domain" description="Ubiquitin-like modifier-activating enzyme Atg7 N-terminal" evidence="1">
    <location>
        <begin position="4"/>
        <end position="190"/>
    </location>
</feature>
<evidence type="ECO:0000313" key="3">
    <source>
        <dbReference type="Proteomes" id="UP000230002"/>
    </source>
</evidence>
<dbReference type="Proteomes" id="UP000230002">
    <property type="component" value="Unassembled WGS sequence"/>
</dbReference>
<sequence>MPIVQFAPFQSLVEPAFWHALTDLKIDVLRLSDDAVPLTATYTTGRSINDRETGKDIALASTLTVGGDAFSKDPQSVFLVLPPSLVLTRPFTPDSVPQSAIAATGSFKNFNTIEDFKNADKSALFNALADEIWTSITVDKSTALLNRFLLITFADLKKYKYFYWFAFPAFAAKPAWEIDGDWAAAESTLGADAPLLLALPETLKAI</sequence>
<proteinExistence type="predicted"/>
<protein>
    <recommendedName>
        <fullName evidence="1">Ubiquitin-like modifier-activating enzyme Atg7 N-terminal domain-containing protein</fullName>
    </recommendedName>
</protein>
<evidence type="ECO:0000313" key="2">
    <source>
        <dbReference type="EMBL" id="PIL31013.1"/>
    </source>
</evidence>
<organism evidence="2 3">
    <name type="scientific">Ganoderma sinense ZZ0214-1</name>
    <dbReference type="NCBI Taxonomy" id="1077348"/>
    <lineage>
        <taxon>Eukaryota</taxon>
        <taxon>Fungi</taxon>
        <taxon>Dikarya</taxon>
        <taxon>Basidiomycota</taxon>
        <taxon>Agaricomycotina</taxon>
        <taxon>Agaricomycetes</taxon>
        <taxon>Polyporales</taxon>
        <taxon>Polyporaceae</taxon>
        <taxon>Ganoderma</taxon>
    </lineage>
</organism>
<keyword evidence="3" id="KW-1185">Reference proteome</keyword>
<evidence type="ECO:0000259" key="1">
    <source>
        <dbReference type="Pfam" id="PF16420"/>
    </source>
</evidence>
<dbReference type="InterPro" id="IPR042522">
    <property type="entry name" value="Atg7_N_1"/>
</dbReference>
<name>A0A2G8SB97_9APHY</name>
<accession>A0A2G8SB97</accession>
<dbReference type="STRING" id="1077348.A0A2G8SB97"/>
<dbReference type="InterPro" id="IPR032197">
    <property type="entry name" value="Atg7_N"/>
</dbReference>
<dbReference type="Gene3D" id="3.40.140.70">
    <property type="entry name" value="Ubiquitin-like modifier-activating enzyme ATG7 N-terminal domain"/>
    <property type="match status" value="1"/>
</dbReference>
<dbReference type="AlphaFoldDB" id="A0A2G8SB97"/>
<dbReference type="EMBL" id="AYKW01000012">
    <property type="protein sequence ID" value="PIL31013.1"/>
    <property type="molecule type" value="Genomic_DNA"/>
</dbReference>
<dbReference type="OrthoDB" id="338614at2759"/>
<gene>
    <name evidence="2" type="ORF">GSI_05706</name>
</gene>
<dbReference type="Pfam" id="PF16420">
    <property type="entry name" value="ATG7_N"/>
    <property type="match status" value="1"/>
</dbReference>
<reference evidence="2 3" key="1">
    <citation type="journal article" date="2015" name="Sci. Rep.">
        <title>Chromosome-level genome map provides insights into diverse defense mechanisms in the medicinal fungus Ganoderma sinense.</title>
        <authorList>
            <person name="Zhu Y."/>
            <person name="Xu J."/>
            <person name="Sun C."/>
            <person name="Zhou S."/>
            <person name="Xu H."/>
            <person name="Nelson D.R."/>
            <person name="Qian J."/>
            <person name="Song J."/>
            <person name="Luo H."/>
            <person name="Xiang L."/>
            <person name="Li Y."/>
            <person name="Xu Z."/>
            <person name="Ji A."/>
            <person name="Wang L."/>
            <person name="Lu S."/>
            <person name="Hayward A."/>
            <person name="Sun W."/>
            <person name="Li X."/>
            <person name="Schwartz D.C."/>
            <person name="Wang Y."/>
            <person name="Chen S."/>
        </authorList>
    </citation>
    <scope>NUCLEOTIDE SEQUENCE [LARGE SCALE GENOMIC DNA]</scope>
    <source>
        <strain evidence="2 3">ZZ0214-1</strain>
    </source>
</reference>